<gene>
    <name evidence="2" type="ORF">OH76DRAFT_642025</name>
</gene>
<organism evidence="2 3">
    <name type="scientific">Lentinus brumalis</name>
    <dbReference type="NCBI Taxonomy" id="2498619"/>
    <lineage>
        <taxon>Eukaryota</taxon>
        <taxon>Fungi</taxon>
        <taxon>Dikarya</taxon>
        <taxon>Basidiomycota</taxon>
        <taxon>Agaricomycotina</taxon>
        <taxon>Agaricomycetes</taxon>
        <taxon>Polyporales</taxon>
        <taxon>Polyporaceae</taxon>
        <taxon>Lentinus</taxon>
    </lineage>
</organism>
<dbReference type="EMBL" id="KZ857410">
    <property type="protein sequence ID" value="RDX48605.1"/>
    <property type="molecule type" value="Genomic_DNA"/>
</dbReference>
<evidence type="ECO:0000256" key="1">
    <source>
        <dbReference type="SAM" id="Phobius"/>
    </source>
</evidence>
<reference evidence="2 3" key="1">
    <citation type="journal article" date="2018" name="Biotechnol. Biofuels">
        <title>Integrative visual omics of the white-rot fungus Polyporus brumalis exposes the biotechnological potential of its oxidative enzymes for delignifying raw plant biomass.</title>
        <authorList>
            <person name="Miyauchi S."/>
            <person name="Rancon A."/>
            <person name="Drula E."/>
            <person name="Hage H."/>
            <person name="Chaduli D."/>
            <person name="Favel A."/>
            <person name="Grisel S."/>
            <person name="Henrissat B."/>
            <person name="Herpoel-Gimbert I."/>
            <person name="Ruiz-Duenas F.J."/>
            <person name="Chevret D."/>
            <person name="Hainaut M."/>
            <person name="Lin J."/>
            <person name="Wang M."/>
            <person name="Pangilinan J."/>
            <person name="Lipzen A."/>
            <person name="Lesage-Meessen L."/>
            <person name="Navarro D."/>
            <person name="Riley R."/>
            <person name="Grigoriev I.V."/>
            <person name="Zhou S."/>
            <person name="Raouche S."/>
            <person name="Rosso M.N."/>
        </authorList>
    </citation>
    <scope>NUCLEOTIDE SEQUENCE [LARGE SCALE GENOMIC DNA]</scope>
    <source>
        <strain evidence="2 3">BRFM 1820</strain>
    </source>
</reference>
<name>A0A371D7U4_9APHY</name>
<evidence type="ECO:0000313" key="2">
    <source>
        <dbReference type="EMBL" id="RDX48605.1"/>
    </source>
</evidence>
<sequence length="176" mass="19117">MAAETVFAFSEMFVLIFATMTVLPFVCRGFRNCLRPLGRIRALLNALSELDGLFYHSLESGFMSTCAATALRGQVHALHARADALRFRAMKATTLRAELEDWSRGLSGEISEAIRDVKALRGKISAMSLGVLEAQQRSPGCHICDTKAAVQLYHDISAVVPVRCVETAAESKVAAA</sequence>
<keyword evidence="1" id="KW-1133">Transmembrane helix</keyword>
<dbReference type="Proteomes" id="UP000256964">
    <property type="component" value="Unassembled WGS sequence"/>
</dbReference>
<feature type="transmembrane region" description="Helical" evidence="1">
    <location>
        <begin position="6"/>
        <end position="27"/>
    </location>
</feature>
<keyword evidence="1" id="KW-0472">Membrane</keyword>
<keyword evidence="3" id="KW-1185">Reference proteome</keyword>
<proteinExistence type="predicted"/>
<dbReference type="OrthoDB" id="2757612at2759"/>
<keyword evidence="1" id="KW-0812">Transmembrane</keyword>
<dbReference type="AlphaFoldDB" id="A0A371D7U4"/>
<accession>A0A371D7U4</accession>
<evidence type="ECO:0000313" key="3">
    <source>
        <dbReference type="Proteomes" id="UP000256964"/>
    </source>
</evidence>
<protein>
    <submittedName>
        <fullName evidence="2">Uncharacterized protein</fullName>
    </submittedName>
</protein>